<gene>
    <name evidence="5" type="ORF">VPNG_01415</name>
</gene>
<evidence type="ECO:0000313" key="6">
    <source>
        <dbReference type="Proteomes" id="UP000285146"/>
    </source>
</evidence>
<dbReference type="Proteomes" id="UP000285146">
    <property type="component" value="Unassembled WGS sequence"/>
</dbReference>
<keyword evidence="6" id="KW-1185">Reference proteome</keyword>
<feature type="transmembrane region" description="Helical" evidence="3">
    <location>
        <begin position="12"/>
        <end position="31"/>
    </location>
</feature>
<evidence type="ECO:0000256" key="2">
    <source>
        <dbReference type="ARBA" id="ARBA00022801"/>
    </source>
</evidence>
<comment type="caution">
    <text evidence="5">The sequence shown here is derived from an EMBL/GenBank/DDBJ whole genome shotgun (WGS) entry which is preliminary data.</text>
</comment>
<dbReference type="EMBL" id="LKEB01000003">
    <property type="protein sequence ID" value="ROW17232.1"/>
    <property type="molecule type" value="Genomic_DNA"/>
</dbReference>
<dbReference type="InterPro" id="IPR029058">
    <property type="entry name" value="AB_hydrolase_fold"/>
</dbReference>
<keyword evidence="3" id="KW-1133">Transmembrane helix</keyword>
<feature type="domain" description="Carboxylesterase type B" evidence="4">
    <location>
        <begin position="71"/>
        <end position="548"/>
    </location>
</feature>
<dbReference type="PANTHER" id="PTHR43142:SF1">
    <property type="entry name" value="CARBOXYLIC ESTER HYDROLASE"/>
    <property type="match status" value="1"/>
</dbReference>
<proteinExistence type="inferred from homology"/>
<dbReference type="GO" id="GO:0016787">
    <property type="term" value="F:hydrolase activity"/>
    <property type="evidence" value="ECO:0007669"/>
    <property type="project" value="UniProtKB-KW"/>
</dbReference>
<keyword evidence="3" id="KW-0472">Membrane</keyword>
<sequence length="624" mass="67596">MAKNIFIPSWRLIGIGALITGLVAILLQPLGPIHDQSAWTSIASLREWISPPPVVVDTTRNISYIGVRSPSVEHFHNIFYAQDTSGVNRFAPPVPVILAPNTVIDATTPGAWCPQATGGILPFTSVVTNISENCLSLRVARLSGTKPEASLPVLVWLHGGGHALGSAEDDLYTPDGLIEQAAADGQPLIYVAVNYRLGFFGFARSRALVEAGHTNAGLRDQRAALEWLRANIAWFGGDPTRVTVAGQSVGASDISLQLTAWGGERGAVPFQQAVLMSGGPGLNFNTRSEIVADNTEMVAKQAGCVQEGQDGQSVEALKCLREASSEVLTKISVTAMREARPPFGEGFFFPTYDGDFLPDRPSELVRAGRVAKDIPVIAAWVTNDGAWYASPTTSTDDEVLATFGLWLTGLSEATKKTLLELYPASDFQHLVSGPGEGVSPQYYRAAQLNRDLWFTCPVLDFAWQYGRHNGGNVHVYEHNATRYGPAFENMGVPMWRVAHLSDIPYVLNSQKLGNGADNSAKQLLLSKEVSRRIAEFVTSGTPDKVWPVAFEGATEAEFKNELPARLSLQLFGGPYGNGPVSVQRSRRTEGDVPTTLAEDAVEWEKLFERCDFINSAEARQETGV</sequence>
<evidence type="ECO:0000313" key="5">
    <source>
        <dbReference type="EMBL" id="ROW17232.1"/>
    </source>
</evidence>
<dbReference type="InParanoid" id="A0A423XLH2"/>
<reference evidence="5 6" key="1">
    <citation type="submission" date="2015-09" db="EMBL/GenBank/DDBJ databases">
        <title>Host preference determinants of Valsa canker pathogens revealed by comparative genomics.</title>
        <authorList>
            <person name="Yin Z."/>
            <person name="Huang L."/>
        </authorList>
    </citation>
    <scope>NUCLEOTIDE SEQUENCE [LARGE SCALE GENOMIC DNA]</scope>
    <source>
        <strain evidence="5 6">SXYLt</strain>
    </source>
</reference>
<dbReference type="Pfam" id="PF00135">
    <property type="entry name" value="COesterase"/>
    <property type="match status" value="1"/>
</dbReference>
<evidence type="ECO:0000256" key="1">
    <source>
        <dbReference type="ARBA" id="ARBA00005964"/>
    </source>
</evidence>
<dbReference type="OrthoDB" id="408631at2759"/>
<dbReference type="SUPFAM" id="SSF53474">
    <property type="entry name" value="alpha/beta-Hydrolases"/>
    <property type="match status" value="1"/>
</dbReference>
<accession>A0A423XLH2</accession>
<dbReference type="PANTHER" id="PTHR43142">
    <property type="entry name" value="CARBOXYLIC ESTER HYDROLASE"/>
    <property type="match status" value="1"/>
</dbReference>
<protein>
    <recommendedName>
        <fullName evidence="4">Carboxylesterase type B domain-containing protein</fullName>
    </recommendedName>
</protein>
<dbReference type="InterPro" id="IPR002018">
    <property type="entry name" value="CarbesteraseB"/>
</dbReference>
<dbReference type="Gene3D" id="3.40.50.1820">
    <property type="entry name" value="alpha/beta hydrolase"/>
    <property type="match status" value="1"/>
</dbReference>
<dbReference type="AlphaFoldDB" id="A0A423XLH2"/>
<organism evidence="5 6">
    <name type="scientific">Cytospora leucostoma</name>
    <dbReference type="NCBI Taxonomy" id="1230097"/>
    <lineage>
        <taxon>Eukaryota</taxon>
        <taxon>Fungi</taxon>
        <taxon>Dikarya</taxon>
        <taxon>Ascomycota</taxon>
        <taxon>Pezizomycotina</taxon>
        <taxon>Sordariomycetes</taxon>
        <taxon>Sordariomycetidae</taxon>
        <taxon>Diaporthales</taxon>
        <taxon>Cytosporaceae</taxon>
        <taxon>Cytospora</taxon>
    </lineage>
</organism>
<evidence type="ECO:0000256" key="3">
    <source>
        <dbReference type="SAM" id="Phobius"/>
    </source>
</evidence>
<evidence type="ECO:0000259" key="4">
    <source>
        <dbReference type="Pfam" id="PF00135"/>
    </source>
</evidence>
<keyword evidence="2" id="KW-0378">Hydrolase</keyword>
<comment type="similarity">
    <text evidence="1">Belongs to the type-B carboxylesterase/lipase family.</text>
</comment>
<dbReference type="STRING" id="1230097.A0A423XLH2"/>
<keyword evidence="3" id="KW-0812">Transmembrane</keyword>
<name>A0A423XLH2_9PEZI</name>